<evidence type="ECO:0000313" key="1">
    <source>
        <dbReference type="EMBL" id="CAG8558723.1"/>
    </source>
</evidence>
<dbReference type="Proteomes" id="UP000789831">
    <property type="component" value="Unassembled WGS sequence"/>
</dbReference>
<reference evidence="1" key="1">
    <citation type="submission" date="2021-06" db="EMBL/GenBank/DDBJ databases">
        <authorList>
            <person name="Kallberg Y."/>
            <person name="Tangrot J."/>
            <person name="Rosling A."/>
        </authorList>
    </citation>
    <scope>NUCLEOTIDE SEQUENCE</scope>
    <source>
        <strain evidence="1">MT106</strain>
    </source>
</reference>
<keyword evidence="2" id="KW-1185">Reference proteome</keyword>
<proteinExistence type="predicted"/>
<comment type="caution">
    <text evidence="1">The sequence shown here is derived from an EMBL/GenBank/DDBJ whole genome shotgun (WGS) entry which is preliminary data.</text>
</comment>
<name>A0A9N9BA60_9GLOM</name>
<evidence type="ECO:0000313" key="2">
    <source>
        <dbReference type="Proteomes" id="UP000789831"/>
    </source>
</evidence>
<dbReference type="AlphaFoldDB" id="A0A9N9BA60"/>
<dbReference type="EMBL" id="CAJVPL010001205">
    <property type="protein sequence ID" value="CAG8558723.1"/>
    <property type="molecule type" value="Genomic_DNA"/>
</dbReference>
<gene>
    <name evidence="1" type="ORF">AGERDE_LOCUS7044</name>
</gene>
<protein>
    <submittedName>
        <fullName evidence="1">4943_t:CDS:1</fullName>
    </submittedName>
</protein>
<accession>A0A9N9BA60</accession>
<organism evidence="1 2">
    <name type="scientific">Ambispora gerdemannii</name>
    <dbReference type="NCBI Taxonomy" id="144530"/>
    <lineage>
        <taxon>Eukaryota</taxon>
        <taxon>Fungi</taxon>
        <taxon>Fungi incertae sedis</taxon>
        <taxon>Mucoromycota</taxon>
        <taxon>Glomeromycotina</taxon>
        <taxon>Glomeromycetes</taxon>
        <taxon>Archaeosporales</taxon>
        <taxon>Ambisporaceae</taxon>
        <taxon>Ambispora</taxon>
    </lineage>
</organism>
<sequence length="170" mass="19758">MKRLGIGTRTQGEVWVRRVLVYEQKVIKYGSEEYINQQLSDLDDKMSGDHYLTVDPLLREHFILKFPQRRQCMLSAPMMENIVYHGSQYPLMYRTPPFVTNRLESKLKELERGESSVTLGNHITLYRHKLGKKGWRMGQDTAPVYGAPAKLYLISDPFSMSIGDDNNWSN</sequence>